<keyword evidence="2" id="KW-1185">Reference proteome</keyword>
<protein>
    <submittedName>
        <fullName evidence="1">Uncharacterized protein</fullName>
    </submittedName>
</protein>
<sequence length="196" mass="22185">MSLTDHEHQLLRAFHLPVLQEFFNRAVEAYPRTPGGTLGTILNTTEKEALQMEMVALHMIASFPMNFQRTSPREPLLTGRFRRNVQLVVDTFLSHLTNEDSRARLRPCMACPGGYDAPERDLSSTTNPQLWATQFIRLVGKVQLSDHASFDRDSNDCHLYTVRYMCTDLATLLSVEVGPNLPLVSLVTSPEVLRDQ</sequence>
<organism evidence="1 2">
    <name type="scientific">Paramarasmius palmivorus</name>
    <dbReference type="NCBI Taxonomy" id="297713"/>
    <lineage>
        <taxon>Eukaryota</taxon>
        <taxon>Fungi</taxon>
        <taxon>Dikarya</taxon>
        <taxon>Basidiomycota</taxon>
        <taxon>Agaricomycotina</taxon>
        <taxon>Agaricomycetes</taxon>
        <taxon>Agaricomycetidae</taxon>
        <taxon>Agaricales</taxon>
        <taxon>Marasmiineae</taxon>
        <taxon>Marasmiaceae</taxon>
        <taxon>Paramarasmius</taxon>
    </lineage>
</organism>
<accession>A0AAW0CRP1</accession>
<name>A0AAW0CRP1_9AGAR</name>
<evidence type="ECO:0000313" key="2">
    <source>
        <dbReference type="Proteomes" id="UP001383192"/>
    </source>
</evidence>
<gene>
    <name evidence="1" type="ORF">VNI00_009264</name>
</gene>
<dbReference type="Proteomes" id="UP001383192">
    <property type="component" value="Unassembled WGS sequence"/>
</dbReference>
<evidence type="ECO:0000313" key="1">
    <source>
        <dbReference type="EMBL" id="KAK7041398.1"/>
    </source>
</evidence>
<comment type="caution">
    <text evidence="1">The sequence shown here is derived from an EMBL/GenBank/DDBJ whole genome shotgun (WGS) entry which is preliminary data.</text>
</comment>
<dbReference type="AlphaFoldDB" id="A0AAW0CRP1"/>
<proteinExistence type="predicted"/>
<dbReference type="EMBL" id="JAYKXP010000034">
    <property type="protein sequence ID" value="KAK7041398.1"/>
    <property type="molecule type" value="Genomic_DNA"/>
</dbReference>
<reference evidence="1 2" key="1">
    <citation type="submission" date="2024-01" db="EMBL/GenBank/DDBJ databases">
        <title>A draft genome for a cacao thread blight-causing isolate of Paramarasmius palmivorus.</title>
        <authorList>
            <person name="Baruah I.K."/>
            <person name="Bukari Y."/>
            <person name="Amoako-Attah I."/>
            <person name="Meinhardt L.W."/>
            <person name="Bailey B.A."/>
            <person name="Cohen S.P."/>
        </authorList>
    </citation>
    <scope>NUCLEOTIDE SEQUENCE [LARGE SCALE GENOMIC DNA]</scope>
    <source>
        <strain evidence="1 2">GH-12</strain>
    </source>
</reference>